<evidence type="ECO:0000256" key="1">
    <source>
        <dbReference type="SAM" id="Coils"/>
    </source>
</evidence>
<proteinExistence type="predicted"/>
<reference evidence="3 4" key="1">
    <citation type="submission" date="2023-04" db="EMBL/GenBank/DDBJ databases">
        <title>Antarctic isolates genomes.</title>
        <authorList>
            <person name="Dimov S.G."/>
        </authorList>
    </citation>
    <scope>NUCLEOTIDE SEQUENCE [LARGE SCALE GENOMIC DNA]</scope>
    <source>
        <strain evidence="3 4">AL19</strain>
    </source>
</reference>
<comment type="caution">
    <text evidence="3">The sequence shown here is derived from an EMBL/GenBank/DDBJ whole genome shotgun (WGS) entry which is preliminary data.</text>
</comment>
<evidence type="ECO:0008006" key="5">
    <source>
        <dbReference type="Google" id="ProtNLM"/>
    </source>
</evidence>
<dbReference type="Proteomes" id="UP001243286">
    <property type="component" value="Unassembled WGS sequence"/>
</dbReference>
<organism evidence="3 4">
    <name type="scientific">Exiguobacterium antarcticum</name>
    <dbReference type="NCBI Taxonomy" id="132920"/>
    <lineage>
        <taxon>Bacteria</taxon>
        <taxon>Bacillati</taxon>
        <taxon>Bacillota</taxon>
        <taxon>Bacilli</taxon>
        <taxon>Bacillales</taxon>
        <taxon>Bacillales Family XII. Incertae Sedis</taxon>
        <taxon>Exiguobacterium</taxon>
    </lineage>
</organism>
<protein>
    <recommendedName>
        <fullName evidence="5">DUF2802 domain-containing protein</fullName>
    </recommendedName>
</protein>
<keyword evidence="4" id="KW-1185">Reference proteome</keyword>
<name>A0ABT6R0P5_9BACL</name>
<dbReference type="EMBL" id="JASBQV010000002">
    <property type="protein sequence ID" value="MDI3233876.1"/>
    <property type="molecule type" value="Genomic_DNA"/>
</dbReference>
<feature type="region of interest" description="Disordered" evidence="2">
    <location>
        <begin position="56"/>
        <end position="77"/>
    </location>
</feature>
<sequence length="145" mass="16311">MMTLFYILLAALICYGLLLLFKQQALLKDRITNLERQKQETEEILLQFMQQVNELTGADGTSASSTPEQTGRTVPPETSERLVFPVQEELQPEPVVRVQEEPVFDVKQQLENGADLDQLARSLNRGAGEVALIAKLSKKTKVARR</sequence>
<feature type="compositionally biased region" description="Polar residues" evidence="2">
    <location>
        <begin position="56"/>
        <end position="72"/>
    </location>
</feature>
<accession>A0ABT6R0P5</accession>
<keyword evidence="1" id="KW-0175">Coiled coil</keyword>
<evidence type="ECO:0000313" key="3">
    <source>
        <dbReference type="EMBL" id="MDI3233876.1"/>
    </source>
</evidence>
<feature type="coiled-coil region" evidence="1">
    <location>
        <begin position="24"/>
        <end position="51"/>
    </location>
</feature>
<evidence type="ECO:0000313" key="4">
    <source>
        <dbReference type="Proteomes" id="UP001243286"/>
    </source>
</evidence>
<gene>
    <name evidence="3" type="ORF">QK289_02565</name>
</gene>
<evidence type="ECO:0000256" key="2">
    <source>
        <dbReference type="SAM" id="MobiDB-lite"/>
    </source>
</evidence>